<evidence type="ECO:0000256" key="5">
    <source>
        <dbReference type="ARBA" id="ARBA00022833"/>
    </source>
</evidence>
<dbReference type="AlphaFoldDB" id="A0A075A2G7"/>
<keyword evidence="3" id="KW-0677">Repeat</keyword>
<dbReference type="Pfam" id="PF00096">
    <property type="entry name" value="zf-C2H2"/>
    <property type="match status" value="2"/>
</dbReference>
<keyword evidence="11" id="KW-1185">Reference proteome</keyword>
<protein>
    <recommendedName>
        <fullName evidence="9">C2H2-type domain-containing protein</fullName>
    </recommendedName>
</protein>
<dbReference type="SMART" id="SM00355">
    <property type="entry name" value="ZnF_C2H2"/>
    <property type="match status" value="4"/>
</dbReference>
<dbReference type="PROSITE" id="PS00028">
    <property type="entry name" value="ZINC_FINGER_C2H2_1"/>
    <property type="match status" value="4"/>
</dbReference>
<dbReference type="InterPro" id="IPR013087">
    <property type="entry name" value="Znf_C2H2_type"/>
</dbReference>
<dbReference type="GeneID" id="20317919"/>
<dbReference type="Proteomes" id="UP000054324">
    <property type="component" value="Unassembled WGS sequence"/>
</dbReference>
<dbReference type="OrthoDB" id="3437960at2759"/>
<feature type="domain" description="C2H2-type" evidence="9">
    <location>
        <begin position="192"/>
        <end position="220"/>
    </location>
</feature>
<dbReference type="EMBL" id="KL596673">
    <property type="protein sequence ID" value="KER29715.1"/>
    <property type="molecule type" value="Genomic_DNA"/>
</dbReference>
<dbReference type="GO" id="GO:0008270">
    <property type="term" value="F:zinc ion binding"/>
    <property type="evidence" value="ECO:0007669"/>
    <property type="project" value="UniProtKB-KW"/>
</dbReference>
<dbReference type="KEGG" id="ovi:T265_03732"/>
<dbReference type="GO" id="GO:0000981">
    <property type="term" value="F:DNA-binding transcription factor activity, RNA polymerase II-specific"/>
    <property type="evidence" value="ECO:0007669"/>
    <property type="project" value="TreeGrafter"/>
</dbReference>
<keyword evidence="6" id="KW-0539">Nucleus</keyword>
<evidence type="ECO:0000259" key="9">
    <source>
        <dbReference type="PROSITE" id="PS50157"/>
    </source>
</evidence>
<feature type="region of interest" description="Disordered" evidence="8">
    <location>
        <begin position="230"/>
        <end position="252"/>
    </location>
</feature>
<feature type="domain" description="C2H2-type" evidence="9">
    <location>
        <begin position="164"/>
        <end position="191"/>
    </location>
</feature>
<dbReference type="PANTHER" id="PTHR24394">
    <property type="entry name" value="ZINC FINGER PROTEIN"/>
    <property type="match status" value="1"/>
</dbReference>
<dbReference type="STRING" id="6198.A0A075A2G7"/>
<dbReference type="GO" id="GO:0005634">
    <property type="term" value="C:nucleus"/>
    <property type="evidence" value="ECO:0007669"/>
    <property type="project" value="UniProtKB-SubCell"/>
</dbReference>
<keyword evidence="4 7" id="KW-0863">Zinc-finger</keyword>
<dbReference type="PROSITE" id="PS50157">
    <property type="entry name" value="ZINC_FINGER_C2H2_2"/>
    <property type="match status" value="3"/>
</dbReference>
<evidence type="ECO:0000256" key="4">
    <source>
        <dbReference type="ARBA" id="ARBA00022771"/>
    </source>
</evidence>
<sequence length="252" mass="28125">MPAGEEIAFAGSDCTSAARTYTAFVVQTKVVNALEVLADSYAPIDAKHHETLGQSAMTPTWASSTHPSETVNHELNGQTQKSIPHKILHQCPKCSKVFRHASQLRQHLETHSDSRSYKCDFCATFFRSLRSQRGHLVGKHFDRLAAGERTGDMTDSRFLNWKVYLCQYCGKILRTQAALDAHAGVHTGERPYACEVCKNTFKTPSSLTRHTKQCHRESKEDTLLPPKKAAAKFRTQDPDVRGAPTFPDAVIR</sequence>
<comment type="subcellular location">
    <subcellularLocation>
        <location evidence="1">Nucleus</location>
    </subcellularLocation>
</comment>
<dbReference type="PANTHER" id="PTHR24394:SF29">
    <property type="entry name" value="MYONEURIN"/>
    <property type="match status" value="1"/>
</dbReference>
<evidence type="ECO:0000256" key="3">
    <source>
        <dbReference type="ARBA" id="ARBA00022737"/>
    </source>
</evidence>
<dbReference type="FunFam" id="3.30.160.60:FF:000688">
    <property type="entry name" value="zinc finger protein 197 isoform X1"/>
    <property type="match status" value="1"/>
</dbReference>
<dbReference type="Gene3D" id="3.30.160.60">
    <property type="entry name" value="Classic Zinc Finger"/>
    <property type="match status" value="3"/>
</dbReference>
<evidence type="ECO:0000313" key="11">
    <source>
        <dbReference type="Proteomes" id="UP000054324"/>
    </source>
</evidence>
<dbReference type="RefSeq" id="XP_009166543.1">
    <property type="nucleotide sequence ID" value="XM_009168279.1"/>
</dbReference>
<evidence type="ECO:0000256" key="8">
    <source>
        <dbReference type="SAM" id="MobiDB-lite"/>
    </source>
</evidence>
<dbReference type="SUPFAM" id="SSF57667">
    <property type="entry name" value="beta-beta-alpha zinc fingers"/>
    <property type="match status" value="2"/>
</dbReference>
<name>A0A075A2G7_OPIVI</name>
<proteinExistence type="predicted"/>
<organism evidence="10 11">
    <name type="scientific">Opisthorchis viverrini</name>
    <name type="common">Southeast Asian liver fluke</name>
    <dbReference type="NCBI Taxonomy" id="6198"/>
    <lineage>
        <taxon>Eukaryota</taxon>
        <taxon>Metazoa</taxon>
        <taxon>Spiralia</taxon>
        <taxon>Lophotrochozoa</taxon>
        <taxon>Platyhelminthes</taxon>
        <taxon>Trematoda</taxon>
        <taxon>Digenea</taxon>
        <taxon>Opisthorchiida</taxon>
        <taxon>Opisthorchiata</taxon>
        <taxon>Opisthorchiidae</taxon>
        <taxon>Opisthorchis</taxon>
    </lineage>
</organism>
<evidence type="ECO:0000313" key="10">
    <source>
        <dbReference type="EMBL" id="KER29715.1"/>
    </source>
</evidence>
<keyword evidence="2" id="KW-0479">Metal-binding</keyword>
<reference evidence="10 11" key="1">
    <citation type="submission" date="2013-11" db="EMBL/GenBank/DDBJ databases">
        <title>Opisthorchis viverrini - life in the bile duct.</title>
        <authorList>
            <person name="Young N.D."/>
            <person name="Nagarajan N."/>
            <person name="Lin S.J."/>
            <person name="Korhonen P.K."/>
            <person name="Jex A.R."/>
            <person name="Hall R.S."/>
            <person name="Safavi-Hemami H."/>
            <person name="Kaewkong W."/>
            <person name="Bertrand D."/>
            <person name="Gao S."/>
            <person name="Seet Q."/>
            <person name="Wongkham S."/>
            <person name="Teh B.T."/>
            <person name="Wongkham C."/>
            <person name="Intapan P.M."/>
            <person name="Maleewong W."/>
            <person name="Yang X."/>
            <person name="Hu M."/>
            <person name="Wang Z."/>
            <person name="Hofmann A."/>
            <person name="Sternberg P.W."/>
            <person name="Tan P."/>
            <person name="Wang J."/>
            <person name="Gasser R.B."/>
        </authorList>
    </citation>
    <scope>NUCLEOTIDE SEQUENCE [LARGE SCALE GENOMIC DNA]</scope>
</reference>
<evidence type="ECO:0000256" key="6">
    <source>
        <dbReference type="ARBA" id="ARBA00023242"/>
    </source>
</evidence>
<feature type="domain" description="C2H2-type" evidence="9">
    <location>
        <begin position="89"/>
        <end position="116"/>
    </location>
</feature>
<dbReference type="InterPro" id="IPR036236">
    <property type="entry name" value="Znf_C2H2_sf"/>
</dbReference>
<keyword evidence="5" id="KW-0862">Zinc</keyword>
<accession>A0A075A2G7</accession>
<evidence type="ECO:0000256" key="2">
    <source>
        <dbReference type="ARBA" id="ARBA00022723"/>
    </source>
</evidence>
<evidence type="ECO:0000256" key="7">
    <source>
        <dbReference type="PROSITE-ProRule" id="PRU00042"/>
    </source>
</evidence>
<evidence type="ECO:0000256" key="1">
    <source>
        <dbReference type="ARBA" id="ARBA00004123"/>
    </source>
</evidence>
<gene>
    <name evidence="10" type="ORF">T265_03732</name>
</gene>
<dbReference type="CTD" id="20317919"/>